<dbReference type="InParanoid" id="A0A409WKY4"/>
<feature type="compositionally biased region" description="Basic residues" evidence="1">
    <location>
        <begin position="510"/>
        <end position="531"/>
    </location>
</feature>
<evidence type="ECO:0000313" key="3">
    <source>
        <dbReference type="Proteomes" id="UP000284706"/>
    </source>
</evidence>
<feature type="region of interest" description="Disordered" evidence="1">
    <location>
        <begin position="1"/>
        <end position="65"/>
    </location>
</feature>
<dbReference type="Proteomes" id="UP000284706">
    <property type="component" value="Unassembled WGS sequence"/>
</dbReference>
<dbReference type="OrthoDB" id="2947796at2759"/>
<protein>
    <submittedName>
        <fullName evidence="2">Uncharacterized protein</fullName>
    </submittedName>
</protein>
<dbReference type="EMBL" id="NHYE01005017">
    <property type="protein sequence ID" value="PPQ79184.1"/>
    <property type="molecule type" value="Genomic_DNA"/>
</dbReference>
<gene>
    <name evidence="2" type="ORF">CVT26_000456</name>
</gene>
<keyword evidence="3" id="KW-1185">Reference proteome</keyword>
<name>A0A409WKY4_9AGAR</name>
<evidence type="ECO:0000256" key="1">
    <source>
        <dbReference type="SAM" id="MobiDB-lite"/>
    </source>
</evidence>
<sequence>MDAQNINTDSSPSMSSLPPCPPCSLADVEPPSCVNTIESQSAPGDDADTAEKGVKEISSKDAKVTEERGLPAAKLDGLNVTIESFSQAERALLSGAVSDIQLSVSQLQRTKIIKQVETNILALPSNATLKGEDRKKVEVKVRKWLSTHARQRFPGKSSIRWNGPAVMYEQDKSRVTDRQNALYQASLGRGKTDCRPFDFFQVARREVWEELTEDEKKKYVGIAVAWNASGPDAAVKAAKAEKNVGLKVAAFCQEMWNSFGARFFMYAAFKRDNGQIAGCQIDFNNRIANGKSYIENNTNCHETGITLEDWVQHNATYYSPGESMTPVPTKSVGRTKKPLMHLELNKFGEPIIPTIPEKPTRVFLQELMRSFFSRHWMLASGGEKDEVAWLKLRSNPRSCIPEAYMPEDITKLLIKPCDLKVEDGKRIFAFLFDLQSKTDTEVEPAFRFSHWYTPSGNLKSADERRLTTEIPPCPAIRKSSKSTIPATDAPCAEENAEQQTLHSAENQNKKATKKRNHKGSKKGKRLQKRVRNVVESEDEGAGTLAEGDTYHPMQMETEAVDVASTSDQPNNVVEIVEVTACTLTPVGNEPSHILEESQKSGCLSDPLAEFLQMEPPGDNDDINMEEEIAMFTFNDDTFSETANEINLPIDDSMGERNDSLVSSVPEVQGNANGLQLRYTPEYGDNDIIPRLITIPESRNELAATSSMLNHVHGGDRDNMITQGSDPELGQSSNQLIPEDDLMATEESEGIVSEATTPSILDYKQVPHETNDGRPLGVDSEAFVQIPEVVDGRIADRAMAAIPDIQLPKASFNVIAEPIPQTIPELISFPLADAPGHKINDANPESIDAKKPLLKKLTKNPKFGDFLNLLLSGYGMPVAPQASYLEQKPTPSPKEEDLGNTFAEAKPISQSLNGTAVPPDDLTDQLPDDPASLPSKAIRRPKRKREPTPVEILETKRPRQQGWKEALEYTKVRGKGTKKARK</sequence>
<reference evidence="2 3" key="1">
    <citation type="journal article" date="2018" name="Evol. Lett.">
        <title>Horizontal gene cluster transfer increased hallucinogenic mushroom diversity.</title>
        <authorList>
            <person name="Reynolds H.T."/>
            <person name="Vijayakumar V."/>
            <person name="Gluck-Thaler E."/>
            <person name="Korotkin H.B."/>
            <person name="Matheny P.B."/>
            <person name="Slot J.C."/>
        </authorList>
    </citation>
    <scope>NUCLEOTIDE SEQUENCE [LARGE SCALE GENOMIC DNA]</scope>
    <source>
        <strain evidence="2 3">SRW20</strain>
    </source>
</reference>
<feature type="region of interest" description="Disordered" evidence="1">
    <location>
        <begin position="469"/>
        <end position="547"/>
    </location>
</feature>
<accession>A0A409WKY4</accession>
<comment type="caution">
    <text evidence="2">The sequence shown here is derived from an EMBL/GenBank/DDBJ whole genome shotgun (WGS) entry which is preliminary data.</text>
</comment>
<feature type="compositionally biased region" description="Basic residues" evidence="1">
    <location>
        <begin position="971"/>
        <end position="981"/>
    </location>
</feature>
<feature type="region of interest" description="Disordered" evidence="1">
    <location>
        <begin position="905"/>
        <end position="981"/>
    </location>
</feature>
<dbReference type="AlphaFoldDB" id="A0A409WKY4"/>
<proteinExistence type="predicted"/>
<feature type="compositionally biased region" description="Polar residues" evidence="1">
    <location>
        <begin position="497"/>
        <end position="506"/>
    </location>
</feature>
<organism evidence="2 3">
    <name type="scientific">Gymnopilus dilepis</name>
    <dbReference type="NCBI Taxonomy" id="231916"/>
    <lineage>
        <taxon>Eukaryota</taxon>
        <taxon>Fungi</taxon>
        <taxon>Dikarya</taxon>
        <taxon>Basidiomycota</taxon>
        <taxon>Agaricomycotina</taxon>
        <taxon>Agaricomycetes</taxon>
        <taxon>Agaricomycetidae</taxon>
        <taxon>Agaricales</taxon>
        <taxon>Agaricineae</taxon>
        <taxon>Hymenogastraceae</taxon>
        <taxon>Gymnopilus</taxon>
    </lineage>
</organism>
<feature type="compositionally biased region" description="Basic and acidic residues" evidence="1">
    <location>
        <begin position="49"/>
        <end position="65"/>
    </location>
</feature>
<feature type="compositionally biased region" description="Polar residues" evidence="1">
    <location>
        <begin position="33"/>
        <end position="42"/>
    </location>
</feature>
<evidence type="ECO:0000313" key="2">
    <source>
        <dbReference type="EMBL" id="PPQ79184.1"/>
    </source>
</evidence>